<protein>
    <submittedName>
        <fullName evidence="2">Uncharacterized protein</fullName>
    </submittedName>
</protein>
<feature type="region of interest" description="Disordered" evidence="1">
    <location>
        <begin position="178"/>
        <end position="223"/>
    </location>
</feature>
<dbReference type="AlphaFoldDB" id="A0A7U9DPK8"/>
<accession>A0A7U9DPK8</accession>
<proteinExistence type="predicted"/>
<feature type="compositionally biased region" description="Basic and acidic residues" evidence="1">
    <location>
        <begin position="194"/>
        <end position="205"/>
    </location>
</feature>
<gene>
    <name evidence="2" type="ORF">SLI_3063</name>
</gene>
<evidence type="ECO:0000313" key="2">
    <source>
        <dbReference type="EMBL" id="EOY47776.1"/>
    </source>
</evidence>
<dbReference type="EMBL" id="CM001889">
    <property type="protein sequence ID" value="EOY47776.1"/>
    <property type="molecule type" value="Genomic_DNA"/>
</dbReference>
<evidence type="ECO:0000313" key="3">
    <source>
        <dbReference type="Proteomes" id="UP000014062"/>
    </source>
</evidence>
<dbReference type="Proteomes" id="UP000014062">
    <property type="component" value="Chromosome"/>
</dbReference>
<evidence type="ECO:0000256" key="1">
    <source>
        <dbReference type="SAM" id="MobiDB-lite"/>
    </source>
</evidence>
<reference evidence="3" key="1">
    <citation type="journal article" date="2013" name="Genome Biol. Evol.">
        <title>The genome sequence of Streptomyces lividans 66 reveals a novel tRNA-dependent peptide biosynthetic system within a metal-related genomic island.</title>
        <authorList>
            <person name="Cruz-Morales P."/>
            <person name="Vijgenboom E."/>
            <person name="Iruegas-Bocardo F."/>
            <person name="Girard G."/>
            <person name="Yanez-Guerra L.A."/>
            <person name="Ramos-Aboites H.E."/>
            <person name="Pernodet J.L."/>
            <person name="Anne J."/>
            <person name="van Wezel G.P."/>
            <person name="Barona-Gomez F."/>
        </authorList>
    </citation>
    <scope>NUCLEOTIDE SEQUENCE [LARGE SCALE GENOMIC DNA]</scope>
    <source>
        <strain evidence="3">1326</strain>
    </source>
</reference>
<organism evidence="2 3">
    <name type="scientific">Streptomyces lividans 1326</name>
    <dbReference type="NCBI Taxonomy" id="1200984"/>
    <lineage>
        <taxon>Bacteria</taxon>
        <taxon>Bacillati</taxon>
        <taxon>Actinomycetota</taxon>
        <taxon>Actinomycetes</taxon>
        <taxon>Kitasatosporales</taxon>
        <taxon>Streptomycetaceae</taxon>
        <taxon>Streptomyces</taxon>
    </lineage>
</organism>
<name>A0A7U9DPK8_STRLI</name>
<sequence length="223" mass="23352">MLLLGRRRGLLLARGRRRLLVGGRRRLLLAVAGRRGGGRRFLLAVAGGLLRVVLALVAEDRVQRGDHVDGVAAEVDRHVDRDLRVVAGTDAGRTLGRTVRVGTGRRGRSRGRGRGRRVLAVPAAVAVGLLVRGVLALVAEGRVQGGDHVDGVAAGVHGHVDGDLEGVAGHGARRVRGGPVRMRVGKGGAAAQGKDARRGGSRDHPPAQGLSHSGCLPAWRDER</sequence>